<evidence type="ECO:0000256" key="4">
    <source>
        <dbReference type="ARBA" id="ARBA00022525"/>
    </source>
</evidence>
<dbReference type="InterPro" id="IPR001111">
    <property type="entry name" value="TGF-b_propeptide"/>
</dbReference>
<reference evidence="13" key="1">
    <citation type="journal article" date="2021" name="Mol. Ecol. Resour.">
        <title>Apolygus lucorum genome provides insights into omnivorousness and mesophyll feeding.</title>
        <authorList>
            <person name="Liu Y."/>
            <person name="Liu H."/>
            <person name="Wang H."/>
            <person name="Huang T."/>
            <person name="Liu B."/>
            <person name="Yang B."/>
            <person name="Yin L."/>
            <person name="Li B."/>
            <person name="Zhang Y."/>
            <person name="Zhang S."/>
            <person name="Jiang F."/>
            <person name="Zhang X."/>
            <person name="Ren Y."/>
            <person name="Wang B."/>
            <person name="Wang S."/>
            <person name="Lu Y."/>
            <person name="Wu K."/>
            <person name="Fan W."/>
            <person name="Wang G."/>
        </authorList>
    </citation>
    <scope>NUCLEOTIDE SEQUENCE</scope>
    <source>
        <strain evidence="13">12Hb</strain>
    </source>
</reference>
<keyword evidence="5" id="KW-0732">Signal</keyword>
<evidence type="ECO:0000256" key="2">
    <source>
        <dbReference type="ARBA" id="ARBA00006656"/>
    </source>
</evidence>
<name>A0A8S9XNJ0_APOLU</name>
<evidence type="ECO:0000256" key="6">
    <source>
        <dbReference type="ARBA" id="ARBA00022782"/>
    </source>
</evidence>
<evidence type="ECO:0000256" key="3">
    <source>
        <dbReference type="ARBA" id="ARBA00022473"/>
    </source>
</evidence>
<dbReference type="CDD" id="cd13760">
    <property type="entry name" value="TGF_beta_BMP2_like"/>
    <property type="match status" value="1"/>
</dbReference>
<dbReference type="Proteomes" id="UP000466442">
    <property type="component" value="Linkage Group LG5"/>
</dbReference>
<dbReference type="GO" id="GO:0030154">
    <property type="term" value="P:cell differentiation"/>
    <property type="evidence" value="ECO:0007669"/>
    <property type="project" value="UniProtKB-KW"/>
</dbReference>
<keyword evidence="14" id="KW-1185">Reference proteome</keyword>
<keyword evidence="11" id="KW-0472">Membrane</keyword>
<dbReference type="InterPro" id="IPR029034">
    <property type="entry name" value="Cystine-knot_cytokine"/>
</dbReference>
<evidence type="ECO:0000256" key="8">
    <source>
        <dbReference type="ARBA" id="ARBA00023157"/>
    </source>
</evidence>
<comment type="similarity">
    <text evidence="2 10">Belongs to the TGF-beta family.</text>
</comment>
<dbReference type="FunFam" id="2.10.90.10:FF:000103">
    <property type="entry name" value="Bone morphogenetic protein 16"/>
    <property type="match status" value="1"/>
</dbReference>
<dbReference type="Gene3D" id="2.10.90.10">
    <property type="entry name" value="Cystine-knot cytokines"/>
    <property type="match status" value="1"/>
</dbReference>
<feature type="transmembrane region" description="Helical" evidence="11">
    <location>
        <begin position="24"/>
        <end position="49"/>
    </location>
</feature>
<protein>
    <recommendedName>
        <fullName evidence="12">TGF-beta family profile domain-containing protein</fullName>
    </recommendedName>
</protein>
<dbReference type="InterPro" id="IPR015615">
    <property type="entry name" value="TGF-beta-rel"/>
</dbReference>
<dbReference type="EMBL" id="WIXP02000005">
    <property type="protein sequence ID" value="KAF6210159.1"/>
    <property type="molecule type" value="Genomic_DNA"/>
</dbReference>
<dbReference type="SUPFAM" id="SSF57501">
    <property type="entry name" value="Cystine-knot cytokines"/>
    <property type="match status" value="1"/>
</dbReference>
<keyword evidence="4" id="KW-0964">Secreted</keyword>
<evidence type="ECO:0000256" key="9">
    <source>
        <dbReference type="ARBA" id="ARBA00023180"/>
    </source>
</evidence>
<dbReference type="PROSITE" id="PS00250">
    <property type="entry name" value="TGF_BETA_1"/>
    <property type="match status" value="1"/>
</dbReference>
<dbReference type="GO" id="GO:0005615">
    <property type="term" value="C:extracellular space"/>
    <property type="evidence" value="ECO:0007669"/>
    <property type="project" value="TreeGrafter"/>
</dbReference>
<keyword evidence="9" id="KW-0325">Glycoprotein</keyword>
<keyword evidence="6" id="KW-0221">Differentiation</keyword>
<dbReference type="PANTHER" id="PTHR11848">
    <property type="entry name" value="TGF-BETA FAMILY"/>
    <property type="match status" value="1"/>
</dbReference>
<evidence type="ECO:0000313" key="13">
    <source>
        <dbReference type="EMBL" id="KAF6210159.1"/>
    </source>
</evidence>
<evidence type="ECO:0000256" key="11">
    <source>
        <dbReference type="SAM" id="Phobius"/>
    </source>
</evidence>
<keyword evidence="11" id="KW-1133">Transmembrane helix</keyword>
<evidence type="ECO:0000313" key="14">
    <source>
        <dbReference type="Proteomes" id="UP000466442"/>
    </source>
</evidence>
<proteinExistence type="inferred from homology"/>
<evidence type="ECO:0000256" key="5">
    <source>
        <dbReference type="ARBA" id="ARBA00022729"/>
    </source>
</evidence>
<dbReference type="SMART" id="SM00204">
    <property type="entry name" value="TGFB"/>
    <property type="match status" value="1"/>
</dbReference>
<gene>
    <name evidence="13" type="ORF">GE061_013261</name>
</gene>
<dbReference type="GO" id="GO:0051094">
    <property type="term" value="P:positive regulation of developmental process"/>
    <property type="evidence" value="ECO:0007669"/>
    <property type="project" value="UniProtKB-ARBA"/>
</dbReference>
<keyword evidence="7 10" id="KW-0339">Growth factor</keyword>
<organism evidence="13 14">
    <name type="scientific">Apolygus lucorum</name>
    <name type="common">Small green plant bug</name>
    <name type="synonym">Lygocoris lucorum</name>
    <dbReference type="NCBI Taxonomy" id="248454"/>
    <lineage>
        <taxon>Eukaryota</taxon>
        <taxon>Metazoa</taxon>
        <taxon>Ecdysozoa</taxon>
        <taxon>Arthropoda</taxon>
        <taxon>Hexapoda</taxon>
        <taxon>Insecta</taxon>
        <taxon>Pterygota</taxon>
        <taxon>Neoptera</taxon>
        <taxon>Paraneoptera</taxon>
        <taxon>Hemiptera</taxon>
        <taxon>Heteroptera</taxon>
        <taxon>Panheteroptera</taxon>
        <taxon>Cimicomorpha</taxon>
        <taxon>Miridae</taxon>
        <taxon>Mirini</taxon>
        <taxon>Apolygus</taxon>
    </lineage>
</organism>
<dbReference type="GO" id="GO:0005125">
    <property type="term" value="F:cytokine activity"/>
    <property type="evidence" value="ECO:0007669"/>
    <property type="project" value="TreeGrafter"/>
</dbReference>
<dbReference type="InterPro" id="IPR017948">
    <property type="entry name" value="TGFb_CS"/>
</dbReference>
<dbReference type="AlphaFoldDB" id="A0A8S9XNJ0"/>
<evidence type="ECO:0000259" key="12">
    <source>
        <dbReference type="PROSITE" id="PS51362"/>
    </source>
</evidence>
<dbReference type="OrthoDB" id="5987191at2759"/>
<evidence type="ECO:0000256" key="7">
    <source>
        <dbReference type="ARBA" id="ARBA00023030"/>
    </source>
</evidence>
<accession>A0A8S9XNJ0</accession>
<keyword evidence="8" id="KW-1015">Disulfide bond</keyword>
<keyword evidence="11" id="KW-0812">Transmembrane</keyword>
<evidence type="ECO:0000256" key="1">
    <source>
        <dbReference type="ARBA" id="ARBA00004613"/>
    </source>
</evidence>
<comment type="caution">
    <text evidence="13">The sequence shown here is derived from an EMBL/GenBank/DDBJ whole genome shotgun (WGS) entry which is preliminary data.</text>
</comment>
<dbReference type="PANTHER" id="PTHR11848:SF263">
    <property type="entry name" value="PROTEIN DECAPENTAPLEGIC"/>
    <property type="match status" value="1"/>
</dbReference>
<sequence length="385" mass="42448">MVKSVISDTHDLPLWTPRHQDDPVGALVGGAIPTMVGLVMVAASLLAVMSSAQDELGGREALESSLLQLLGLPRRPRAPSRRRPPVIPPEMIALYKQQTGLDLDTAALPLPGRFVRSANTVRSYQHSGSPGKSGSKFRLHFNTSEIPDGETVTAAELKLWLDDGARRVAVHDIIRPGVKGKNKPLLRLLDSKNILEKGPVSLDVQPAAERWASKKDTNHGLIVEVTMGDKRTRTKRTPQDLSRHTLFVYLDDGKNKVRSMEEVLERSKRAPMGKKHRRKDGSSMCKRHPLYVDFKDVGWDDWIVAPPGYDAYYCHGECTFPLADHLNSTNHAIVQTLVNSVNPGAVPKACCVPTQLSSISMLYLDESKVVLKNYQDMAVVGCGCR</sequence>
<dbReference type="GO" id="GO:0008083">
    <property type="term" value="F:growth factor activity"/>
    <property type="evidence" value="ECO:0007669"/>
    <property type="project" value="UniProtKB-KW"/>
</dbReference>
<dbReference type="Pfam" id="PF00019">
    <property type="entry name" value="TGF_beta"/>
    <property type="match status" value="1"/>
</dbReference>
<comment type="subcellular location">
    <subcellularLocation>
        <location evidence="1">Secreted</location>
    </subcellularLocation>
</comment>
<dbReference type="PRINTS" id="PR00669">
    <property type="entry name" value="INHIBINA"/>
</dbReference>
<keyword evidence="3" id="KW-0217">Developmental protein</keyword>
<dbReference type="Gene3D" id="2.60.120.970">
    <property type="match status" value="1"/>
</dbReference>
<evidence type="ECO:0000256" key="10">
    <source>
        <dbReference type="RuleBase" id="RU000354"/>
    </source>
</evidence>
<dbReference type="InterPro" id="IPR001839">
    <property type="entry name" value="TGF-b_C"/>
</dbReference>
<feature type="domain" description="TGF-beta family profile" evidence="12">
    <location>
        <begin position="266"/>
        <end position="385"/>
    </location>
</feature>
<dbReference type="GO" id="GO:0051240">
    <property type="term" value="P:positive regulation of multicellular organismal process"/>
    <property type="evidence" value="ECO:0007669"/>
    <property type="project" value="UniProtKB-ARBA"/>
</dbReference>
<dbReference type="Pfam" id="PF00688">
    <property type="entry name" value="TGFb_propeptide"/>
    <property type="match status" value="1"/>
</dbReference>
<dbReference type="PROSITE" id="PS51362">
    <property type="entry name" value="TGF_BETA_2"/>
    <property type="match status" value="1"/>
</dbReference>